<keyword evidence="4 7" id="KW-0133">Cell shape</keyword>
<feature type="signal peptide" evidence="9">
    <location>
        <begin position="1"/>
        <end position="29"/>
    </location>
</feature>
<protein>
    <submittedName>
        <fullName evidence="11">L,D-transpeptidase family protein</fullName>
    </submittedName>
</protein>
<dbReference type="InterPro" id="IPR045380">
    <property type="entry name" value="LD_TPept_scaffold_dom"/>
</dbReference>
<dbReference type="Gene3D" id="2.40.440.10">
    <property type="entry name" value="L,D-transpeptidase catalytic domain-like"/>
    <property type="match status" value="1"/>
</dbReference>
<dbReference type="SUPFAM" id="SSF141523">
    <property type="entry name" value="L,D-transpeptidase catalytic domain-like"/>
    <property type="match status" value="1"/>
</dbReference>
<feature type="compositionally biased region" description="Pro residues" evidence="8">
    <location>
        <begin position="41"/>
        <end position="55"/>
    </location>
</feature>
<dbReference type="Pfam" id="PF20142">
    <property type="entry name" value="Scaffold"/>
    <property type="match status" value="1"/>
</dbReference>
<keyword evidence="5 7" id="KW-0573">Peptidoglycan synthesis</keyword>
<dbReference type="InterPro" id="IPR052905">
    <property type="entry name" value="LD-transpeptidase_YkuD-like"/>
</dbReference>
<dbReference type="PANTHER" id="PTHR41533:SF2">
    <property type="entry name" value="BLR7131 PROTEIN"/>
    <property type="match status" value="1"/>
</dbReference>
<evidence type="ECO:0000313" key="11">
    <source>
        <dbReference type="EMBL" id="QEA17463.1"/>
    </source>
</evidence>
<evidence type="ECO:0000256" key="5">
    <source>
        <dbReference type="ARBA" id="ARBA00022984"/>
    </source>
</evidence>
<keyword evidence="12" id="KW-1185">Reference proteome</keyword>
<dbReference type="GO" id="GO:0004180">
    <property type="term" value="F:carboxypeptidase activity"/>
    <property type="evidence" value="ECO:0007669"/>
    <property type="project" value="UniProtKB-ARBA"/>
</dbReference>
<evidence type="ECO:0000256" key="7">
    <source>
        <dbReference type="PROSITE-ProRule" id="PRU01373"/>
    </source>
</evidence>
<reference evidence="11 12" key="1">
    <citation type="journal article" date="2013" name="J. Microbiol. Biotechnol.">
        <title>Novosphingobium ginsenosidimutans sp. nov., with the ability to convert ginsenoside.</title>
        <authorList>
            <person name="Kim J.K."/>
            <person name="He D."/>
            <person name="Liu Q.M."/>
            <person name="Park H.Y."/>
            <person name="Jung M.S."/>
            <person name="Yoon M.H."/>
            <person name="Kim S.C."/>
            <person name="Im W.T."/>
        </authorList>
    </citation>
    <scope>NUCLEOTIDE SEQUENCE [LARGE SCALE GENOMIC DNA]</scope>
    <source>
        <strain evidence="11 12">FW-6</strain>
    </source>
</reference>
<dbReference type="Pfam" id="PF03734">
    <property type="entry name" value="YkuD"/>
    <property type="match status" value="1"/>
</dbReference>
<keyword evidence="3" id="KW-0808">Transferase</keyword>
<dbReference type="GO" id="GO:0008360">
    <property type="term" value="P:regulation of cell shape"/>
    <property type="evidence" value="ECO:0007669"/>
    <property type="project" value="UniProtKB-UniRule"/>
</dbReference>
<evidence type="ECO:0000256" key="9">
    <source>
        <dbReference type="SAM" id="SignalP"/>
    </source>
</evidence>
<dbReference type="GO" id="GO:0016740">
    <property type="term" value="F:transferase activity"/>
    <property type="evidence" value="ECO:0007669"/>
    <property type="project" value="UniProtKB-KW"/>
</dbReference>
<evidence type="ECO:0000256" key="3">
    <source>
        <dbReference type="ARBA" id="ARBA00022679"/>
    </source>
</evidence>
<feature type="chain" id="PRO_5022768340" evidence="9">
    <location>
        <begin position="30"/>
        <end position="481"/>
    </location>
</feature>
<feature type="compositionally biased region" description="Pro residues" evidence="8">
    <location>
        <begin position="70"/>
        <end position="79"/>
    </location>
</feature>
<feature type="active site" description="Proton donor/acceptor" evidence="7">
    <location>
        <position position="361"/>
    </location>
</feature>
<gene>
    <name evidence="11" type="ORF">FRF71_04795</name>
</gene>
<accession>A0A5B8S7S1</accession>
<comment type="pathway">
    <text evidence="1 7">Cell wall biogenesis; peptidoglycan biosynthesis.</text>
</comment>
<dbReference type="Proteomes" id="UP000321172">
    <property type="component" value="Chromosome"/>
</dbReference>
<evidence type="ECO:0000256" key="6">
    <source>
        <dbReference type="ARBA" id="ARBA00023316"/>
    </source>
</evidence>
<evidence type="ECO:0000259" key="10">
    <source>
        <dbReference type="PROSITE" id="PS52029"/>
    </source>
</evidence>
<dbReference type="PANTHER" id="PTHR41533">
    <property type="entry name" value="L,D-TRANSPEPTIDASE HI_1667-RELATED"/>
    <property type="match status" value="1"/>
</dbReference>
<dbReference type="CDD" id="cd16913">
    <property type="entry name" value="YkuD_like"/>
    <property type="match status" value="1"/>
</dbReference>
<dbReference type="EMBL" id="CP042345">
    <property type="protein sequence ID" value="QEA17463.1"/>
    <property type="molecule type" value="Genomic_DNA"/>
</dbReference>
<dbReference type="InterPro" id="IPR005490">
    <property type="entry name" value="LD_TPept_cat_dom"/>
</dbReference>
<dbReference type="GO" id="GO:0009252">
    <property type="term" value="P:peptidoglycan biosynthetic process"/>
    <property type="evidence" value="ECO:0007669"/>
    <property type="project" value="UniProtKB-UniPathway"/>
</dbReference>
<keyword evidence="9" id="KW-0732">Signal</keyword>
<proteinExistence type="inferred from homology"/>
<evidence type="ECO:0000256" key="2">
    <source>
        <dbReference type="ARBA" id="ARBA00005992"/>
    </source>
</evidence>
<organism evidence="11 12">
    <name type="scientific">Novosphingobium ginsenosidimutans</name>
    <dbReference type="NCBI Taxonomy" id="1176536"/>
    <lineage>
        <taxon>Bacteria</taxon>
        <taxon>Pseudomonadati</taxon>
        <taxon>Pseudomonadota</taxon>
        <taxon>Alphaproteobacteria</taxon>
        <taxon>Sphingomonadales</taxon>
        <taxon>Sphingomonadaceae</taxon>
        <taxon>Novosphingobium</taxon>
    </lineage>
</organism>
<dbReference type="AlphaFoldDB" id="A0A5B8S7S1"/>
<dbReference type="KEGG" id="ngf:FRF71_04795"/>
<dbReference type="OrthoDB" id="9778545at2"/>
<feature type="compositionally biased region" description="Low complexity" evidence="8">
    <location>
        <begin position="56"/>
        <end position="69"/>
    </location>
</feature>
<evidence type="ECO:0000256" key="1">
    <source>
        <dbReference type="ARBA" id="ARBA00004752"/>
    </source>
</evidence>
<feature type="active site" description="Nucleophile" evidence="7">
    <location>
        <position position="380"/>
    </location>
</feature>
<dbReference type="InterPro" id="IPR038063">
    <property type="entry name" value="Transpep_catalytic_dom"/>
</dbReference>
<feature type="region of interest" description="Disordered" evidence="8">
    <location>
        <begin position="38"/>
        <end position="79"/>
    </location>
</feature>
<keyword evidence="6 7" id="KW-0961">Cell wall biogenesis/degradation</keyword>
<feature type="domain" description="L,D-TPase catalytic" evidence="10">
    <location>
        <begin position="244"/>
        <end position="409"/>
    </location>
</feature>
<dbReference type="PROSITE" id="PS52029">
    <property type="entry name" value="LD_TPASE"/>
    <property type="match status" value="1"/>
</dbReference>
<sequence>MVGHGWAVWRTARGVSGLALALAAGAAVAQANRAPENILPAPKPAAPATPVPPVNQQPAVPAPSSQQPATTPPVTTPAPAAPVIEPDLSVVEPVLAWQVADAQALAKVIDGIGAHGLIPADYQLTDLRAAILAGPGAALDAQASRSFAWLIEDMRDGRTRYDSRHQWFVVDPDVDARPTATVMAEALASKDIAGAIASLAPTHPDYAKLKEALAKTPAADKATRALIQVNLDRWRWLPRDLGKFYLLTNVPEFQLRLTVDNEIIRSYRTIVGKPGRTATPQLAEVVEGVVFNPTWTVPQSIVKGENLGAQLLANPARAKRENYKVTKNKDGSVTVVQQPGPNNALGLMKLDMPNEHAIFLHDTPNRNLFKLAQRALSHGCVRTERATELAITMAILGAGVTPDDAVAIVTSGKYTRVAMTRTFPVYLTYFTMASDITGKMGTFNDLYGRDAPVLASFAAPRAPWDGKRQSTEKVIKLDNPL</sequence>
<comment type="similarity">
    <text evidence="2">Belongs to the YkuD family.</text>
</comment>
<dbReference type="UniPathway" id="UPA00219"/>
<evidence type="ECO:0000256" key="8">
    <source>
        <dbReference type="SAM" id="MobiDB-lite"/>
    </source>
</evidence>
<evidence type="ECO:0000313" key="12">
    <source>
        <dbReference type="Proteomes" id="UP000321172"/>
    </source>
</evidence>
<name>A0A5B8S7S1_9SPHN</name>
<evidence type="ECO:0000256" key="4">
    <source>
        <dbReference type="ARBA" id="ARBA00022960"/>
    </source>
</evidence>
<dbReference type="GO" id="GO:0071555">
    <property type="term" value="P:cell wall organization"/>
    <property type="evidence" value="ECO:0007669"/>
    <property type="project" value="UniProtKB-UniRule"/>
</dbReference>